<comment type="caution">
    <text evidence="2">The sequence shown here is derived from an EMBL/GenBank/DDBJ whole genome shotgun (WGS) entry which is preliminary data.</text>
</comment>
<reference evidence="2 3" key="1">
    <citation type="submission" date="2015-07" db="EMBL/GenBank/DDBJ databases">
        <title>High-quality draft genome sequence of Oceanobacillus caeni HM6, a bacillus isolated from a human feces.</title>
        <authorList>
            <person name="Kumar J."/>
            <person name="Verma M.K."/>
            <person name="Pandey R."/>
            <person name="Bhambi M."/>
            <person name="Chauhan N."/>
        </authorList>
    </citation>
    <scope>NUCLEOTIDE SEQUENCE [LARGE SCALE GENOMIC DNA]</scope>
    <source>
        <strain evidence="2 3">HM6</strain>
    </source>
</reference>
<name>A0ABR5MNJ2_9BACI</name>
<evidence type="ECO:0000313" key="3">
    <source>
        <dbReference type="Proteomes" id="UP000037854"/>
    </source>
</evidence>
<protein>
    <recommendedName>
        <fullName evidence="1">DUF6870 domain-containing protein</fullName>
    </recommendedName>
</protein>
<dbReference type="EMBL" id="LGTK01000002">
    <property type="protein sequence ID" value="KPH78791.1"/>
    <property type="molecule type" value="Genomic_DNA"/>
</dbReference>
<keyword evidence="3" id="KW-1185">Reference proteome</keyword>
<evidence type="ECO:0000313" key="2">
    <source>
        <dbReference type="EMBL" id="KPH78791.1"/>
    </source>
</evidence>
<sequence length="76" mass="9269">MNHEDRRTFNTHNLVDIRHIRVNTRLRALKRMEKYLQDIQNPYFFSCGNLTVRLAFLDKGNDLSTHLKHYFSNYNR</sequence>
<proteinExistence type="predicted"/>
<dbReference type="Proteomes" id="UP000037854">
    <property type="component" value="Unassembled WGS sequence"/>
</dbReference>
<dbReference type="Pfam" id="PF21757">
    <property type="entry name" value="DUF6870"/>
    <property type="match status" value="1"/>
</dbReference>
<gene>
    <name evidence="2" type="ORF">AFL42_01225</name>
</gene>
<accession>A0ABR5MNJ2</accession>
<dbReference type="InterPro" id="IPR049222">
    <property type="entry name" value="DUF6870"/>
</dbReference>
<organism evidence="2 3">
    <name type="scientific">Oceanobacillus caeni</name>
    <dbReference type="NCBI Taxonomy" id="405946"/>
    <lineage>
        <taxon>Bacteria</taxon>
        <taxon>Bacillati</taxon>
        <taxon>Bacillota</taxon>
        <taxon>Bacilli</taxon>
        <taxon>Bacillales</taxon>
        <taxon>Bacillaceae</taxon>
        <taxon>Oceanobacillus</taxon>
    </lineage>
</organism>
<feature type="domain" description="DUF6870" evidence="1">
    <location>
        <begin position="1"/>
        <end position="71"/>
    </location>
</feature>
<evidence type="ECO:0000259" key="1">
    <source>
        <dbReference type="Pfam" id="PF21757"/>
    </source>
</evidence>